<keyword evidence="1" id="KW-0472">Membrane</keyword>
<organism evidence="2 3">
    <name type="scientific">Actinoplanes hulinensis</name>
    <dbReference type="NCBI Taxonomy" id="1144547"/>
    <lineage>
        <taxon>Bacteria</taxon>
        <taxon>Bacillati</taxon>
        <taxon>Actinomycetota</taxon>
        <taxon>Actinomycetes</taxon>
        <taxon>Micromonosporales</taxon>
        <taxon>Micromonosporaceae</taxon>
        <taxon>Actinoplanes</taxon>
    </lineage>
</organism>
<reference evidence="2 3" key="1">
    <citation type="journal article" date="2013" name="Antonie Van Leeuwenhoek">
        <title>Actinoplanes hulinensis sp. nov., a novel actinomycete isolated from soybean root (Glycine max (L.) Merr).</title>
        <authorList>
            <person name="Shen Y."/>
            <person name="Liu C."/>
            <person name="Wang X."/>
            <person name="Zhao J."/>
            <person name="Jia F."/>
            <person name="Zhang Y."/>
            <person name="Wang L."/>
            <person name="Yang D."/>
            <person name="Xiang W."/>
        </authorList>
    </citation>
    <scope>NUCLEOTIDE SEQUENCE [LARGE SCALE GENOMIC DNA]</scope>
    <source>
        <strain evidence="2 3">NEAU-M9</strain>
    </source>
</reference>
<keyword evidence="1" id="KW-1133">Transmembrane helix</keyword>
<feature type="transmembrane region" description="Helical" evidence="1">
    <location>
        <begin position="106"/>
        <end position="127"/>
    </location>
</feature>
<feature type="transmembrane region" description="Helical" evidence="1">
    <location>
        <begin position="18"/>
        <end position="37"/>
    </location>
</feature>
<protein>
    <recommendedName>
        <fullName evidence="4">Integral membrane protein</fullName>
    </recommendedName>
</protein>
<name>A0ABS7BBC6_9ACTN</name>
<evidence type="ECO:0000313" key="2">
    <source>
        <dbReference type="EMBL" id="MBW6438228.1"/>
    </source>
</evidence>
<proteinExistence type="predicted"/>
<comment type="caution">
    <text evidence="2">The sequence shown here is derived from an EMBL/GenBank/DDBJ whole genome shotgun (WGS) entry which is preliminary data.</text>
</comment>
<evidence type="ECO:0008006" key="4">
    <source>
        <dbReference type="Google" id="ProtNLM"/>
    </source>
</evidence>
<evidence type="ECO:0000313" key="3">
    <source>
        <dbReference type="Proteomes" id="UP001519863"/>
    </source>
</evidence>
<dbReference type="Proteomes" id="UP001519863">
    <property type="component" value="Unassembled WGS sequence"/>
</dbReference>
<sequence>MAVEAGDRPPLVARLARVALLVAVALAVPLVIITIGARRHLDVADDSYYVYLQAMAALGEKVGDVPGEVRARLLYDMLTAGMVLLATGWLAWLLRFRLRWVQVGVWMVAVAAWAGLGCGLAVAPELLTSGSRGNPAYYLLKDLLVSWYPMAHSMLVAGVLLALTTASVLLLRTEAQEFYRKVNGADAVDWAGFAHDRADRSGPDR</sequence>
<keyword evidence="3" id="KW-1185">Reference proteome</keyword>
<gene>
    <name evidence="2" type="ORF">KZ829_31330</name>
</gene>
<dbReference type="EMBL" id="JAHXZI010000019">
    <property type="protein sequence ID" value="MBW6438228.1"/>
    <property type="molecule type" value="Genomic_DNA"/>
</dbReference>
<feature type="transmembrane region" description="Helical" evidence="1">
    <location>
        <begin position="147"/>
        <end position="171"/>
    </location>
</feature>
<feature type="transmembrane region" description="Helical" evidence="1">
    <location>
        <begin position="73"/>
        <end position="94"/>
    </location>
</feature>
<evidence type="ECO:0000256" key="1">
    <source>
        <dbReference type="SAM" id="Phobius"/>
    </source>
</evidence>
<accession>A0ABS7BBC6</accession>
<keyword evidence="1" id="KW-0812">Transmembrane</keyword>
<dbReference type="RefSeq" id="WP_220147468.1">
    <property type="nucleotide sequence ID" value="NZ_JAHXZI010000019.1"/>
</dbReference>